<dbReference type="OrthoDB" id="3865341at2"/>
<evidence type="ECO:0000256" key="1">
    <source>
        <dbReference type="ARBA" id="ARBA00008791"/>
    </source>
</evidence>
<dbReference type="EMBL" id="MWQN01000003">
    <property type="protein sequence ID" value="OPC77899.1"/>
    <property type="molecule type" value="Genomic_DNA"/>
</dbReference>
<proteinExistence type="inferred from homology"/>
<sequence length="364" mass="38280">MALLGSGRDGQCSKHPPATTEPAPNGHLRTVGPDVPPPAYRIPPPRRNPTVTQASTPRPAPLRGHVVVGFDGSPGAERAVDLAADEAARRHTTLEVLHALEWVEVAGGDDRFGQQLRENARAIVDRGADRAHARHHDLPVLATVELANAIDTLEAASDRAALLVVGSRGMGGFAGLLMGSVSLPVSAAARCPILVVHPDHDTAADRPAKPIVVGVSADDCGPALEAAFAQAAARNLPVHAVHAWRYPASLAGGLAYAPAVSIIDDWRTMAETTLATAVKPFREKHPDVPVTEDAVLDTTAHALVTASADADLLVLAAHRDTGRFGPNLGRAIHTALHHAHSPILLIPTRNHPEPDRTPHPGDRH</sequence>
<name>A0A1T3NLY2_9ACTN</name>
<dbReference type="Pfam" id="PF00582">
    <property type="entry name" value="Usp"/>
    <property type="match status" value="2"/>
</dbReference>
<accession>A0A1T3NLY2</accession>
<dbReference type="PRINTS" id="PR01438">
    <property type="entry name" value="UNVRSLSTRESS"/>
</dbReference>
<gene>
    <name evidence="4" type="ORF">B4N89_37245</name>
</gene>
<dbReference type="PANTHER" id="PTHR46553">
    <property type="entry name" value="ADENINE NUCLEOTIDE ALPHA HYDROLASES-LIKE SUPERFAMILY PROTEIN"/>
    <property type="match status" value="1"/>
</dbReference>
<comment type="caution">
    <text evidence="4">The sequence shown here is derived from an EMBL/GenBank/DDBJ whole genome shotgun (WGS) entry which is preliminary data.</text>
</comment>
<feature type="domain" description="UspA" evidence="3">
    <location>
        <begin position="209"/>
        <end position="347"/>
    </location>
</feature>
<reference evidence="4 5" key="1">
    <citation type="submission" date="2017-03" db="EMBL/GenBank/DDBJ databases">
        <title>Draft genome sequence of Streptomyces scabrisporus NF3, endophyte isolated from Amphipterygium adstringens.</title>
        <authorList>
            <person name="Vazquez M."/>
            <person name="Ceapa C.D."/>
            <person name="Rodriguez Luna D."/>
            <person name="Sanchez Esquivel S."/>
        </authorList>
    </citation>
    <scope>NUCLEOTIDE SEQUENCE [LARGE SCALE GENOMIC DNA]</scope>
    <source>
        <strain evidence="4 5">NF3</strain>
    </source>
</reference>
<evidence type="ECO:0000313" key="4">
    <source>
        <dbReference type="EMBL" id="OPC77899.1"/>
    </source>
</evidence>
<feature type="compositionally biased region" description="Pro residues" evidence="2">
    <location>
        <begin position="34"/>
        <end position="47"/>
    </location>
</feature>
<evidence type="ECO:0000256" key="2">
    <source>
        <dbReference type="SAM" id="MobiDB-lite"/>
    </source>
</evidence>
<feature type="region of interest" description="Disordered" evidence="2">
    <location>
        <begin position="1"/>
        <end position="63"/>
    </location>
</feature>
<comment type="similarity">
    <text evidence="1">Belongs to the universal stress protein A family.</text>
</comment>
<dbReference type="InterPro" id="IPR006016">
    <property type="entry name" value="UspA"/>
</dbReference>
<dbReference type="STRING" id="159449.B4N89_37245"/>
<protein>
    <recommendedName>
        <fullName evidence="3">UspA domain-containing protein</fullName>
    </recommendedName>
</protein>
<evidence type="ECO:0000259" key="3">
    <source>
        <dbReference type="Pfam" id="PF00582"/>
    </source>
</evidence>
<dbReference type="SUPFAM" id="SSF52402">
    <property type="entry name" value="Adenine nucleotide alpha hydrolases-like"/>
    <property type="match status" value="2"/>
</dbReference>
<dbReference type="PANTHER" id="PTHR46553:SF3">
    <property type="entry name" value="ADENINE NUCLEOTIDE ALPHA HYDROLASES-LIKE SUPERFAMILY PROTEIN"/>
    <property type="match status" value="1"/>
</dbReference>
<dbReference type="AlphaFoldDB" id="A0A1T3NLY2"/>
<dbReference type="Gene3D" id="3.40.50.620">
    <property type="entry name" value="HUPs"/>
    <property type="match status" value="2"/>
</dbReference>
<feature type="domain" description="UspA" evidence="3">
    <location>
        <begin position="65"/>
        <end position="197"/>
    </location>
</feature>
<organism evidence="4 5">
    <name type="scientific">Embleya scabrispora</name>
    <dbReference type="NCBI Taxonomy" id="159449"/>
    <lineage>
        <taxon>Bacteria</taxon>
        <taxon>Bacillati</taxon>
        <taxon>Actinomycetota</taxon>
        <taxon>Actinomycetes</taxon>
        <taxon>Kitasatosporales</taxon>
        <taxon>Streptomycetaceae</taxon>
        <taxon>Embleya</taxon>
    </lineage>
</organism>
<dbReference type="Proteomes" id="UP000190037">
    <property type="component" value="Unassembled WGS sequence"/>
</dbReference>
<evidence type="ECO:0000313" key="5">
    <source>
        <dbReference type="Proteomes" id="UP000190037"/>
    </source>
</evidence>
<dbReference type="InterPro" id="IPR014729">
    <property type="entry name" value="Rossmann-like_a/b/a_fold"/>
</dbReference>
<dbReference type="InterPro" id="IPR006015">
    <property type="entry name" value="Universal_stress_UspA"/>
</dbReference>
<keyword evidence="5" id="KW-1185">Reference proteome</keyword>